<organism evidence="3 4">
    <name type="scientific">Sphingomonas piscis</name>
    <dbReference type="NCBI Taxonomy" id="2714943"/>
    <lineage>
        <taxon>Bacteria</taxon>
        <taxon>Pseudomonadati</taxon>
        <taxon>Pseudomonadota</taxon>
        <taxon>Alphaproteobacteria</taxon>
        <taxon>Sphingomonadales</taxon>
        <taxon>Sphingomonadaceae</taxon>
        <taxon>Sphingomonas</taxon>
    </lineage>
</organism>
<accession>A0A6G7YPG7</accession>
<comment type="similarity">
    <text evidence="1">Belongs to the SDHAF4 family.</text>
</comment>
<dbReference type="Pfam" id="PF07896">
    <property type="entry name" value="DUF1674"/>
    <property type="match status" value="1"/>
</dbReference>
<evidence type="ECO:0000313" key="3">
    <source>
        <dbReference type="EMBL" id="QIK78635.1"/>
    </source>
</evidence>
<feature type="compositionally biased region" description="Basic and acidic residues" evidence="2">
    <location>
        <begin position="25"/>
        <end position="55"/>
    </location>
</feature>
<sequence>MKRPKHLNAPAYLSKSPPVPSPDAPAEHGAPEGEELRPDPTRYGDWEKKGVAIDF</sequence>
<evidence type="ECO:0000256" key="2">
    <source>
        <dbReference type="SAM" id="MobiDB-lite"/>
    </source>
</evidence>
<reference evidence="3 4" key="1">
    <citation type="submission" date="2020-03" db="EMBL/GenBank/DDBJ databases">
        <title>Sphingomonas sp. nov., isolated from fish.</title>
        <authorList>
            <person name="Hyun D.-W."/>
            <person name="Bae J.-W."/>
        </authorList>
    </citation>
    <scope>NUCLEOTIDE SEQUENCE [LARGE SCALE GENOMIC DNA]</scope>
    <source>
        <strain evidence="3 4">HDW15B</strain>
    </source>
</reference>
<evidence type="ECO:0000256" key="1">
    <source>
        <dbReference type="ARBA" id="ARBA00005701"/>
    </source>
</evidence>
<evidence type="ECO:0000313" key="4">
    <source>
        <dbReference type="Proteomes" id="UP000503222"/>
    </source>
</evidence>
<name>A0A6G7YPG7_9SPHN</name>
<dbReference type="InterPro" id="IPR012875">
    <property type="entry name" value="SDHF4"/>
</dbReference>
<feature type="region of interest" description="Disordered" evidence="2">
    <location>
        <begin position="1"/>
        <end position="55"/>
    </location>
</feature>
<keyword evidence="4" id="KW-1185">Reference proteome</keyword>
<dbReference type="AlphaFoldDB" id="A0A6G7YPG7"/>
<gene>
    <name evidence="3" type="ORF">G7077_06730</name>
</gene>
<dbReference type="KEGG" id="spii:G7077_06730"/>
<dbReference type="RefSeq" id="WP_166411028.1">
    <property type="nucleotide sequence ID" value="NZ_CP049869.1"/>
</dbReference>
<proteinExistence type="inferred from homology"/>
<protein>
    <submittedName>
        <fullName evidence="3">DUF1674 domain-containing protein</fullName>
    </submittedName>
</protein>
<dbReference type="EMBL" id="CP049869">
    <property type="protein sequence ID" value="QIK78635.1"/>
    <property type="molecule type" value="Genomic_DNA"/>
</dbReference>
<dbReference type="Proteomes" id="UP000503222">
    <property type="component" value="Chromosome"/>
</dbReference>